<evidence type="ECO:0000313" key="3">
    <source>
        <dbReference type="Proteomes" id="UP000029121"/>
    </source>
</evidence>
<sequence>GNSESCFRKYRIPRYETPRDLLEMRQGSCKESIKAWQDCYSEENFVRMRRCMEAHPHYYQPLLAPIEAGGEVFEKEMESFLMPSNEDSNQQKEEERQDALYLRFCKFMEGGDCKEIFTAFLHCVEEDDESSRCLEVKETMSKCIEAHSDYYQPYLAAKKAASEQICKELVAPFVKQA</sequence>
<dbReference type="OrthoDB" id="1021934at2759"/>
<dbReference type="PANTHER" id="PTHR34357">
    <property type="entry name" value="F7A19.14 PROTEIN-RELATED"/>
    <property type="match status" value="1"/>
</dbReference>
<feature type="domain" description="GCK" evidence="1">
    <location>
        <begin position="93"/>
        <end position="169"/>
    </location>
</feature>
<protein>
    <recommendedName>
        <fullName evidence="1">GCK domain-containing protein</fullName>
    </recommendedName>
</protein>
<dbReference type="EMBL" id="KB870808">
    <property type="protein sequence ID" value="EOA27986.1"/>
    <property type="molecule type" value="Genomic_DNA"/>
</dbReference>
<evidence type="ECO:0000313" key="2">
    <source>
        <dbReference type="EMBL" id="EOA27986.1"/>
    </source>
</evidence>
<dbReference type="PANTHER" id="PTHR34357:SF2">
    <property type="entry name" value="F26F24.3-RELATED"/>
    <property type="match status" value="1"/>
</dbReference>
<dbReference type="SMART" id="SM01227">
    <property type="entry name" value="GCK"/>
    <property type="match status" value="2"/>
</dbReference>
<keyword evidence="3" id="KW-1185">Reference proteome</keyword>
<dbReference type="Proteomes" id="UP000029121">
    <property type="component" value="Unassembled WGS sequence"/>
</dbReference>
<organism evidence="2 3">
    <name type="scientific">Capsella rubella</name>
    <dbReference type="NCBI Taxonomy" id="81985"/>
    <lineage>
        <taxon>Eukaryota</taxon>
        <taxon>Viridiplantae</taxon>
        <taxon>Streptophyta</taxon>
        <taxon>Embryophyta</taxon>
        <taxon>Tracheophyta</taxon>
        <taxon>Spermatophyta</taxon>
        <taxon>Magnoliopsida</taxon>
        <taxon>eudicotyledons</taxon>
        <taxon>Gunneridae</taxon>
        <taxon>Pentapetalae</taxon>
        <taxon>rosids</taxon>
        <taxon>malvids</taxon>
        <taxon>Brassicales</taxon>
        <taxon>Brassicaceae</taxon>
        <taxon>Camelineae</taxon>
        <taxon>Capsella</taxon>
    </lineage>
</organism>
<accession>R0FYZ0</accession>
<proteinExistence type="predicted"/>
<dbReference type="KEGG" id="crb:17888018"/>
<feature type="non-terminal residue" evidence="2">
    <location>
        <position position="1"/>
    </location>
</feature>
<dbReference type="InterPro" id="IPR012891">
    <property type="entry name" value="GCK_dom"/>
</dbReference>
<reference evidence="3" key="1">
    <citation type="journal article" date="2013" name="Nat. Genet.">
        <title>The Capsella rubella genome and the genomic consequences of rapid mating system evolution.</title>
        <authorList>
            <person name="Slotte T."/>
            <person name="Hazzouri K.M."/>
            <person name="Agren J.A."/>
            <person name="Koenig D."/>
            <person name="Maumus F."/>
            <person name="Guo Y.L."/>
            <person name="Steige K."/>
            <person name="Platts A.E."/>
            <person name="Escobar J.S."/>
            <person name="Newman L.K."/>
            <person name="Wang W."/>
            <person name="Mandakova T."/>
            <person name="Vello E."/>
            <person name="Smith L.M."/>
            <person name="Henz S.R."/>
            <person name="Steffen J."/>
            <person name="Takuno S."/>
            <person name="Brandvain Y."/>
            <person name="Coop G."/>
            <person name="Andolfatto P."/>
            <person name="Hu T.T."/>
            <person name="Blanchette M."/>
            <person name="Clark R.M."/>
            <person name="Quesneville H."/>
            <person name="Nordborg M."/>
            <person name="Gaut B.S."/>
            <person name="Lysak M.A."/>
            <person name="Jenkins J."/>
            <person name="Grimwood J."/>
            <person name="Chapman J."/>
            <person name="Prochnik S."/>
            <person name="Shu S."/>
            <person name="Rokhsar D."/>
            <person name="Schmutz J."/>
            <person name="Weigel D."/>
            <person name="Wright S.I."/>
        </authorList>
    </citation>
    <scope>NUCLEOTIDE SEQUENCE [LARGE SCALE GENOMIC DNA]</scope>
    <source>
        <strain evidence="3">cv. Monte Gargano</strain>
    </source>
</reference>
<dbReference type="Pfam" id="PF07802">
    <property type="entry name" value="GCK"/>
    <property type="match status" value="2"/>
</dbReference>
<dbReference type="Gene3D" id="1.10.287.2900">
    <property type="match status" value="1"/>
</dbReference>
<gene>
    <name evidence="2" type="ORF">CARUB_v10024161mg</name>
</gene>
<evidence type="ECO:0000259" key="1">
    <source>
        <dbReference type="SMART" id="SM01227"/>
    </source>
</evidence>
<dbReference type="STRING" id="81985.R0FYZ0"/>
<dbReference type="AlphaFoldDB" id="R0FYZ0"/>
<feature type="domain" description="GCK" evidence="1">
    <location>
        <begin position="22"/>
        <end position="77"/>
    </location>
</feature>
<name>R0FYZ0_9BRAS</name>